<evidence type="ECO:0000313" key="5">
    <source>
        <dbReference type="Proteomes" id="UP000030748"/>
    </source>
</evidence>
<evidence type="ECO:0000256" key="2">
    <source>
        <dbReference type="ARBA" id="ARBA00023004"/>
    </source>
</evidence>
<keyword evidence="5" id="KW-1185">Reference proteome</keyword>
<evidence type="ECO:0000313" key="4">
    <source>
        <dbReference type="EMBL" id="EYU34034.1"/>
    </source>
</evidence>
<dbReference type="GO" id="GO:0005506">
    <property type="term" value="F:iron ion binding"/>
    <property type="evidence" value="ECO:0007669"/>
    <property type="project" value="InterPro"/>
</dbReference>
<proteinExistence type="predicted"/>
<dbReference type="InterPro" id="IPR036396">
    <property type="entry name" value="Cyt_P450_sf"/>
</dbReference>
<keyword evidence="1 3" id="KW-0479">Metal-binding</keyword>
<gene>
    <name evidence="4" type="ORF">MIMGU_mgv1a009641mg</name>
</gene>
<dbReference type="PRINTS" id="PR00465">
    <property type="entry name" value="EP450IV"/>
</dbReference>
<dbReference type="PhylomeDB" id="A0A022R265"/>
<dbReference type="CDD" id="cd11071">
    <property type="entry name" value="CYP74"/>
    <property type="match status" value="1"/>
</dbReference>
<dbReference type="Gene3D" id="1.10.630.10">
    <property type="entry name" value="Cytochrome P450"/>
    <property type="match status" value="1"/>
</dbReference>
<dbReference type="Pfam" id="PF00067">
    <property type="entry name" value="p450"/>
    <property type="match status" value="1"/>
</dbReference>
<dbReference type="SUPFAM" id="SSF48264">
    <property type="entry name" value="Cytochrome P450"/>
    <property type="match status" value="1"/>
</dbReference>
<name>A0A022R265_ERYGU</name>
<dbReference type="GO" id="GO:0004497">
    <property type="term" value="F:monooxygenase activity"/>
    <property type="evidence" value="ECO:0000318"/>
    <property type="project" value="GO_Central"/>
</dbReference>
<dbReference type="GO" id="GO:0020037">
    <property type="term" value="F:heme binding"/>
    <property type="evidence" value="ECO:0007669"/>
    <property type="project" value="InterPro"/>
</dbReference>
<sequence length="336" mass="37495">MVTSLDAMWDSVDAQISTTAAGGSGGSAASYFIPLQQFLFSFLSRTLLGADTSAASSEIQNSGHIMIDKWLAFQLLPTISINLIQPLEEIFLHSFAFPFWPIKSDYQKLVNFVEKEAKETLDIAQRDFGLTKEEAVHNLLFILGFNAFGGFSILLPNLLTNLGNDKEVQEQLRKEVREKLTAADGLSFDSVKQMDLVNSFVYETLRMKPPVPSQFGRARKDFDLSSHDAVYKVKKGELLCGYQPIVMRDSRIFEKADEFVFDRFSKERGGGDELLKYLFWSNGPQRGGDGPSAGNKQCSGRDMVPLTAAVFLAYLFRRYDEIEVSSGSITALKKAE</sequence>
<evidence type="ECO:0000256" key="3">
    <source>
        <dbReference type="PIRSR" id="PIRSR602403-1"/>
    </source>
</evidence>
<dbReference type="STRING" id="4155.A0A022R265"/>
<keyword evidence="2 3" id="KW-0408">Iron</keyword>
<reference evidence="4 5" key="1">
    <citation type="journal article" date="2013" name="Proc. Natl. Acad. Sci. U.S.A.">
        <title>Fine-scale variation in meiotic recombination in Mimulus inferred from population shotgun sequencing.</title>
        <authorList>
            <person name="Hellsten U."/>
            <person name="Wright K.M."/>
            <person name="Jenkins J."/>
            <person name="Shu S."/>
            <person name="Yuan Y."/>
            <person name="Wessler S.R."/>
            <person name="Schmutz J."/>
            <person name="Willis J.H."/>
            <person name="Rokhsar D.S."/>
        </authorList>
    </citation>
    <scope>NUCLEOTIDE SEQUENCE [LARGE SCALE GENOMIC DNA]</scope>
    <source>
        <strain evidence="5">cv. DUN x IM62</strain>
    </source>
</reference>
<dbReference type="AlphaFoldDB" id="A0A022R265"/>
<protein>
    <recommendedName>
        <fullName evidence="6">Cytochrome P450</fullName>
    </recommendedName>
</protein>
<dbReference type="InterPro" id="IPR002403">
    <property type="entry name" value="Cyt_P450_E_grp-IV"/>
</dbReference>
<dbReference type="InterPro" id="IPR001128">
    <property type="entry name" value="Cyt_P450"/>
</dbReference>
<dbReference type="PANTHER" id="PTHR24286:SF49">
    <property type="entry name" value="INACTIVE LINOLENATE HYDROPEROXIDE LYASE-RELATED"/>
    <property type="match status" value="1"/>
</dbReference>
<feature type="binding site" description="axial binding residue" evidence="3">
    <location>
        <position position="298"/>
    </location>
    <ligand>
        <name>heme</name>
        <dbReference type="ChEBI" id="CHEBI:30413"/>
    </ligand>
    <ligandPart>
        <name>Fe</name>
        <dbReference type="ChEBI" id="CHEBI:18248"/>
    </ligandPart>
</feature>
<dbReference type="Proteomes" id="UP000030748">
    <property type="component" value="Unassembled WGS sequence"/>
</dbReference>
<organism evidence="4 5">
    <name type="scientific">Erythranthe guttata</name>
    <name type="common">Yellow monkey flower</name>
    <name type="synonym">Mimulus guttatus</name>
    <dbReference type="NCBI Taxonomy" id="4155"/>
    <lineage>
        <taxon>Eukaryota</taxon>
        <taxon>Viridiplantae</taxon>
        <taxon>Streptophyta</taxon>
        <taxon>Embryophyta</taxon>
        <taxon>Tracheophyta</taxon>
        <taxon>Spermatophyta</taxon>
        <taxon>Magnoliopsida</taxon>
        <taxon>eudicotyledons</taxon>
        <taxon>Gunneridae</taxon>
        <taxon>Pentapetalae</taxon>
        <taxon>asterids</taxon>
        <taxon>lamiids</taxon>
        <taxon>Lamiales</taxon>
        <taxon>Phrymaceae</taxon>
        <taxon>Erythranthe</taxon>
    </lineage>
</organism>
<dbReference type="GO" id="GO:0016705">
    <property type="term" value="F:oxidoreductase activity, acting on paired donors, with incorporation or reduction of molecular oxygen"/>
    <property type="evidence" value="ECO:0007669"/>
    <property type="project" value="InterPro"/>
</dbReference>
<comment type="cofactor">
    <cofactor evidence="3">
        <name>heme</name>
        <dbReference type="ChEBI" id="CHEBI:30413"/>
    </cofactor>
</comment>
<keyword evidence="3" id="KW-0349">Heme</keyword>
<accession>A0A022R265</accession>
<evidence type="ECO:0008006" key="6">
    <source>
        <dbReference type="Google" id="ProtNLM"/>
    </source>
</evidence>
<dbReference type="EMBL" id="KI630735">
    <property type="protein sequence ID" value="EYU34034.1"/>
    <property type="molecule type" value="Genomic_DNA"/>
</dbReference>
<dbReference type="PANTHER" id="PTHR24286">
    <property type="entry name" value="CYTOCHROME P450 26"/>
    <property type="match status" value="1"/>
</dbReference>
<dbReference type="eggNOG" id="ENOG502QQNS">
    <property type="taxonomic scope" value="Eukaryota"/>
</dbReference>
<evidence type="ECO:0000256" key="1">
    <source>
        <dbReference type="ARBA" id="ARBA00022723"/>
    </source>
</evidence>